<feature type="transmembrane region" description="Helical" evidence="1">
    <location>
        <begin position="49"/>
        <end position="69"/>
    </location>
</feature>
<dbReference type="AlphaFoldDB" id="A0A502E6B8"/>
<evidence type="ECO:0000313" key="3">
    <source>
        <dbReference type="Proteomes" id="UP000319700"/>
    </source>
</evidence>
<feature type="transmembrane region" description="Helical" evidence="1">
    <location>
        <begin position="7"/>
        <end position="29"/>
    </location>
</feature>
<sequence>MITSKTAFIIFAFLCIIVFPYYIAILLINSDFLSSIIPGWNTNIVGLQIVSNLIKFLVLSIVSFYYWKLSKNTENIDLKKFTIHLSLTLPAILAGNFNVYKFVEMNLYNPESFLSQIKMVIYINTFINILFFSGQILFWIFYVKFQKKITFSAINQNQKN</sequence>
<accession>A0A502E6B8</accession>
<proteinExistence type="predicted"/>
<dbReference type="EMBL" id="RCZH01000026">
    <property type="protein sequence ID" value="TPG32106.1"/>
    <property type="molecule type" value="Genomic_DNA"/>
</dbReference>
<keyword evidence="1" id="KW-0472">Membrane</keyword>
<organism evidence="2 3">
    <name type="scientific">Flavobacterium pectinovorum</name>
    <dbReference type="NCBI Taxonomy" id="29533"/>
    <lineage>
        <taxon>Bacteria</taxon>
        <taxon>Pseudomonadati</taxon>
        <taxon>Bacteroidota</taxon>
        <taxon>Flavobacteriia</taxon>
        <taxon>Flavobacteriales</taxon>
        <taxon>Flavobacteriaceae</taxon>
        <taxon>Flavobacterium</taxon>
    </lineage>
</organism>
<name>A0A502E6B8_9FLAO</name>
<protein>
    <submittedName>
        <fullName evidence="2">Uncharacterized protein</fullName>
    </submittedName>
</protein>
<feature type="transmembrane region" description="Helical" evidence="1">
    <location>
        <begin position="120"/>
        <end position="142"/>
    </location>
</feature>
<comment type="caution">
    <text evidence="2">The sequence shown here is derived from an EMBL/GenBank/DDBJ whole genome shotgun (WGS) entry which is preliminary data.</text>
</comment>
<evidence type="ECO:0000256" key="1">
    <source>
        <dbReference type="SAM" id="Phobius"/>
    </source>
</evidence>
<reference evidence="2 3" key="1">
    <citation type="journal article" date="2019" name="Environ. Microbiol.">
        <title>Species interactions and distinct microbial communities in high Arctic permafrost affected cryosols are associated with the CH4 and CO2 gas fluxes.</title>
        <authorList>
            <person name="Altshuler I."/>
            <person name="Hamel J."/>
            <person name="Turney S."/>
            <person name="Magnuson E."/>
            <person name="Levesque R."/>
            <person name="Greer C."/>
            <person name="Whyte L.G."/>
        </authorList>
    </citation>
    <scope>NUCLEOTIDE SEQUENCE [LARGE SCALE GENOMIC DNA]</scope>
    <source>
        <strain evidence="2 3">42</strain>
    </source>
</reference>
<feature type="transmembrane region" description="Helical" evidence="1">
    <location>
        <begin position="81"/>
        <end position="100"/>
    </location>
</feature>
<keyword evidence="1" id="KW-1133">Transmembrane helix</keyword>
<evidence type="ECO:0000313" key="2">
    <source>
        <dbReference type="EMBL" id="TPG32106.1"/>
    </source>
</evidence>
<gene>
    <name evidence="2" type="ORF">EAH81_26100</name>
</gene>
<keyword evidence="1" id="KW-0812">Transmembrane</keyword>
<keyword evidence="3" id="KW-1185">Reference proteome</keyword>
<dbReference type="Proteomes" id="UP000319700">
    <property type="component" value="Unassembled WGS sequence"/>
</dbReference>